<sequence>MVFFASNSWARTWSRMRRRAIGTAVRPINEDIGMLRGFPLLVYVRRALLQAVRSGIFISSTSPFTPPMTRQHHMHPSNTRITFENSSSQPTQLAR</sequence>
<dbReference type="Proteomes" id="UP000325433">
    <property type="component" value="Unassembled WGS sequence"/>
</dbReference>
<evidence type="ECO:0000256" key="1">
    <source>
        <dbReference type="SAM" id="MobiDB-lite"/>
    </source>
</evidence>
<feature type="compositionally biased region" description="Polar residues" evidence="1">
    <location>
        <begin position="76"/>
        <end position="95"/>
    </location>
</feature>
<accession>A0A5N6W4E6</accession>
<reference evidence="3" key="1">
    <citation type="submission" date="2019-04" db="EMBL/GenBank/DDBJ databases">
        <title>Friends and foes A comparative genomics studyof 23 Aspergillus species from section Flavi.</title>
        <authorList>
            <consortium name="DOE Joint Genome Institute"/>
            <person name="Kjaerbolling I."/>
            <person name="Vesth T."/>
            <person name="Frisvad J.C."/>
            <person name="Nybo J.L."/>
            <person name="Theobald S."/>
            <person name="Kildgaard S."/>
            <person name="Isbrandt T."/>
            <person name="Kuo A."/>
            <person name="Sato A."/>
            <person name="Lyhne E.K."/>
            <person name="Kogle M.E."/>
            <person name="Wiebenga A."/>
            <person name="Kun R.S."/>
            <person name="Lubbers R.J."/>
            <person name="Makela M.R."/>
            <person name="Barry K."/>
            <person name="Chovatia M."/>
            <person name="Clum A."/>
            <person name="Daum C."/>
            <person name="Haridas S."/>
            <person name="He G."/>
            <person name="LaButti K."/>
            <person name="Lipzen A."/>
            <person name="Mondo S."/>
            <person name="Riley R."/>
            <person name="Salamov A."/>
            <person name="Simmons B.A."/>
            <person name="Magnuson J.K."/>
            <person name="Henrissat B."/>
            <person name="Mortensen U.H."/>
            <person name="Larsen T.O."/>
            <person name="Devries R.P."/>
            <person name="Grigoriev I.V."/>
            <person name="Machida M."/>
            <person name="Baker S.E."/>
            <person name="Andersen M.R."/>
        </authorList>
    </citation>
    <scope>NUCLEOTIDE SEQUENCE [LARGE SCALE GENOMIC DNA]</scope>
    <source>
        <strain evidence="3">CBS 130015</strain>
    </source>
</reference>
<dbReference type="EMBL" id="ML738317">
    <property type="protein sequence ID" value="KAE8314709.1"/>
    <property type="molecule type" value="Genomic_DNA"/>
</dbReference>
<feature type="region of interest" description="Disordered" evidence="1">
    <location>
        <begin position="65"/>
        <end position="95"/>
    </location>
</feature>
<gene>
    <name evidence="2" type="ORF">BDV41DRAFT_214210</name>
</gene>
<organism evidence="2 3">
    <name type="scientific">Aspergillus transmontanensis</name>
    <dbReference type="NCBI Taxonomy" id="1034304"/>
    <lineage>
        <taxon>Eukaryota</taxon>
        <taxon>Fungi</taxon>
        <taxon>Dikarya</taxon>
        <taxon>Ascomycota</taxon>
        <taxon>Pezizomycotina</taxon>
        <taxon>Eurotiomycetes</taxon>
        <taxon>Eurotiomycetidae</taxon>
        <taxon>Eurotiales</taxon>
        <taxon>Aspergillaceae</taxon>
        <taxon>Aspergillus</taxon>
        <taxon>Aspergillus subgen. Circumdati</taxon>
    </lineage>
</organism>
<evidence type="ECO:0000313" key="3">
    <source>
        <dbReference type="Proteomes" id="UP000325433"/>
    </source>
</evidence>
<proteinExistence type="predicted"/>
<keyword evidence="3" id="KW-1185">Reference proteome</keyword>
<name>A0A5N6W4E6_9EURO</name>
<protein>
    <submittedName>
        <fullName evidence="2">Uncharacterized protein</fullName>
    </submittedName>
</protein>
<dbReference type="AlphaFoldDB" id="A0A5N6W4E6"/>
<evidence type="ECO:0000313" key="2">
    <source>
        <dbReference type="EMBL" id="KAE8314709.1"/>
    </source>
</evidence>